<accession>A0A2H3CUB5</accession>
<evidence type="ECO:0000313" key="3">
    <source>
        <dbReference type="Proteomes" id="UP000217790"/>
    </source>
</evidence>
<dbReference type="Proteomes" id="UP000217790">
    <property type="component" value="Unassembled WGS sequence"/>
</dbReference>
<evidence type="ECO:0000256" key="1">
    <source>
        <dbReference type="SAM" id="MobiDB-lite"/>
    </source>
</evidence>
<protein>
    <submittedName>
        <fullName evidence="2">Uncharacterized protein</fullName>
    </submittedName>
</protein>
<reference evidence="3" key="1">
    <citation type="journal article" date="2017" name="Nat. Ecol. Evol.">
        <title>Genome expansion and lineage-specific genetic innovations in the forest pathogenic fungi Armillaria.</title>
        <authorList>
            <person name="Sipos G."/>
            <person name="Prasanna A.N."/>
            <person name="Walter M.C."/>
            <person name="O'Connor E."/>
            <person name="Balint B."/>
            <person name="Krizsan K."/>
            <person name="Kiss B."/>
            <person name="Hess J."/>
            <person name="Varga T."/>
            <person name="Slot J."/>
            <person name="Riley R."/>
            <person name="Boka B."/>
            <person name="Rigling D."/>
            <person name="Barry K."/>
            <person name="Lee J."/>
            <person name="Mihaltcheva S."/>
            <person name="LaButti K."/>
            <person name="Lipzen A."/>
            <person name="Waldron R."/>
            <person name="Moloney N.M."/>
            <person name="Sperisen C."/>
            <person name="Kredics L."/>
            <person name="Vagvoelgyi C."/>
            <person name="Patrignani A."/>
            <person name="Fitzpatrick D."/>
            <person name="Nagy I."/>
            <person name="Doyle S."/>
            <person name="Anderson J.B."/>
            <person name="Grigoriev I.V."/>
            <person name="Gueldener U."/>
            <person name="Muensterkoetter M."/>
            <person name="Nagy L.G."/>
        </authorList>
    </citation>
    <scope>NUCLEOTIDE SEQUENCE [LARGE SCALE GENOMIC DNA]</scope>
    <source>
        <strain evidence="3">Ar21-2</strain>
    </source>
</reference>
<feature type="compositionally biased region" description="Basic and acidic residues" evidence="1">
    <location>
        <begin position="414"/>
        <end position="438"/>
    </location>
</feature>
<dbReference type="OrthoDB" id="2994509at2759"/>
<name>A0A2H3CUB5_ARMGA</name>
<evidence type="ECO:0000313" key="2">
    <source>
        <dbReference type="EMBL" id="PBK80337.1"/>
    </source>
</evidence>
<organism evidence="2 3">
    <name type="scientific">Armillaria gallica</name>
    <name type="common">Bulbous honey fungus</name>
    <name type="synonym">Armillaria bulbosa</name>
    <dbReference type="NCBI Taxonomy" id="47427"/>
    <lineage>
        <taxon>Eukaryota</taxon>
        <taxon>Fungi</taxon>
        <taxon>Dikarya</taxon>
        <taxon>Basidiomycota</taxon>
        <taxon>Agaricomycotina</taxon>
        <taxon>Agaricomycetes</taxon>
        <taxon>Agaricomycetidae</taxon>
        <taxon>Agaricales</taxon>
        <taxon>Marasmiineae</taxon>
        <taxon>Physalacriaceae</taxon>
        <taxon>Armillaria</taxon>
    </lineage>
</organism>
<gene>
    <name evidence="2" type="ORF">ARMGADRAFT_80163</name>
</gene>
<keyword evidence="3" id="KW-1185">Reference proteome</keyword>
<dbReference type="AlphaFoldDB" id="A0A2H3CUB5"/>
<sequence length="562" mass="63919">MTTPEMPYITPRQYLNKHGRVILNDLRFGNHNFYPFILTLGYPNVYVKDANEPDYKFDAAQLEHLLQRSTKLERADLWHILKNVHYILGYTGAKVWRYPQECCDYPGYSELGRVVVDLEKWTLSWQMNLGQTHSQHLRKSTAGCQSFLSPNQTYHFQLDHKTCDNPEHTYQLVLSWLVQRLMLPNYHSELDFSQELSFWIIIHPCKNYLPNHMVEAASLSIICKAPVITSQSPPKMSWPFSFVVDGVPMSPKEVEEMFRIRIDMGCQSNGYNMWEFNAGSPDICELSAMCGFDPALNGADICSYFDLFPLEIFDEAHTNLDDLAAIDKTPMSDNIEILNLFESDTDDSEDEELEDQVLSESDSTHSVEEIDSNFPTDIGLSFPNAIIASILPHFDSEDLHSWKSQNLLPLVKDSQTEHRSDQKGKCKATSEEMQQDRDKKNRFHLGSYIRQCNKEITQNSASTGMTILFANQSIDQILASGGQYNWEGGNTTGIINKDTAMVSLERASFTFPSVSHTLGSASISEASPGQWLDYPGIQFPYLNDWHNGSSNVQETDSTATMN</sequence>
<dbReference type="InParanoid" id="A0A2H3CUB5"/>
<proteinExistence type="predicted"/>
<feature type="region of interest" description="Disordered" evidence="1">
    <location>
        <begin position="413"/>
        <end position="438"/>
    </location>
</feature>
<dbReference type="EMBL" id="KZ293748">
    <property type="protein sequence ID" value="PBK80337.1"/>
    <property type="molecule type" value="Genomic_DNA"/>
</dbReference>